<sequence>MTLEEAIERLRILHSSPLLYETGDYRDAVRLGIEALKLIKQNRECGWAGVELPLAGETKK</sequence>
<name>A0A6H1ZTD7_9ZZZZ</name>
<protein>
    <submittedName>
        <fullName evidence="1">Uncharacterized protein</fullName>
    </submittedName>
</protein>
<proteinExistence type="predicted"/>
<evidence type="ECO:0000313" key="1">
    <source>
        <dbReference type="EMBL" id="QJA50739.1"/>
    </source>
</evidence>
<gene>
    <name evidence="1" type="ORF">TM448A01889_0004</name>
</gene>
<organism evidence="1">
    <name type="scientific">viral metagenome</name>
    <dbReference type="NCBI Taxonomy" id="1070528"/>
    <lineage>
        <taxon>unclassified sequences</taxon>
        <taxon>metagenomes</taxon>
        <taxon>organismal metagenomes</taxon>
    </lineage>
</organism>
<accession>A0A6H1ZTD7</accession>
<reference evidence="1" key="1">
    <citation type="submission" date="2020-03" db="EMBL/GenBank/DDBJ databases">
        <title>The deep terrestrial virosphere.</title>
        <authorList>
            <person name="Holmfeldt K."/>
            <person name="Nilsson E."/>
            <person name="Simone D."/>
            <person name="Lopez-Fernandez M."/>
            <person name="Wu X."/>
            <person name="de Brujin I."/>
            <person name="Lundin D."/>
            <person name="Andersson A."/>
            <person name="Bertilsson S."/>
            <person name="Dopson M."/>
        </authorList>
    </citation>
    <scope>NUCLEOTIDE SEQUENCE</scope>
    <source>
        <strain evidence="1">TM448A01889</strain>
    </source>
</reference>
<dbReference type="AlphaFoldDB" id="A0A6H1ZTD7"/>
<dbReference type="EMBL" id="MT144215">
    <property type="protein sequence ID" value="QJA50739.1"/>
    <property type="molecule type" value="Genomic_DNA"/>
</dbReference>